<dbReference type="EMBL" id="VIVQ01000001">
    <property type="protein sequence ID" value="TWE11307.1"/>
    <property type="molecule type" value="Genomic_DNA"/>
</dbReference>
<gene>
    <name evidence="2" type="ORF">BKA23_0069</name>
</gene>
<name>A0A561E6R6_9MICO</name>
<dbReference type="OrthoDB" id="3692150at2"/>
<feature type="domain" description="N-acetyltransferase" evidence="1">
    <location>
        <begin position="7"/>
        <end position="170"/>
    </location>
</feature>
<proteinExistence type="predicted"/>
<sequence>MSHIDIAVQERVTRDESQEIWPVYDEVFHDTASEDEWLQFWEKHCSRTGFKVALARSDGDLVAFAYGYTGQPGQWWTDQAMGVLDPQVALEWLGGHFELVSIGVIPGVQGHGIGRRLLETLTTGLTQERWMLMTTADATDPARRLYASDGWIELGPGLSAEKVIMGKLNSRAA</sequence>
<dbReference type="RefSeq" id="WP_145224473.1">
    <property type="nucleotide sequence ID" value="NZ_VIVQ01000001.1"/>
</dbReference>
<dbReference type="Gene3D" id="3.40.630.30">
    <property type="match status" value="1"/>
</dbReference>
<evidence type="ECO:0000313" key="3">
    <source>
        <dbReference type="Proteomes" id="UP000318297"/>
    </source>
</evidence>
<dbReference type="SUPFAM" id="SSF55729">
    <property type="entry name" value="Acyl-CoA N-acyltransferases (Nat)"/>
    <property type="match status" value="1"/>
</dbReference>
<evidence type="ECO:0000259" key="1">
    <source>
        <dbReference type="PROSITE" id="PS51186"/>
    </source>
</evidence>
<dbReference type="Pfam" id="PF00583">
    <property type="entry name" value="Acetyltransf_1"/>
    <property type="match status" value="1"/>
</dbReference>
<dbReference type="Proteomes" id="UP000318297">
    <property type="component" value="Unassembled WGS sequence"/>
</dbReference>
<reference evidence="2 3" key="1">
    <citation type="submission" date="2019-06" db="EMBL/GenBank/DDBJ databases">
        <title>Sequencing the genomes of 1000 actinobacteria strains.</title>
        <authorList>
            <person name="Klenk H.-P."/>
        </authorList>
    </citation>
    <scope>NUCLEOTIDE SEQUENCE [LARGE SCALE GENOMIC DNA]</scope>
    <source>
        <strain evidence="2 3">DSM 19560</strain>
    </source>
</reference>
<protein>
    <submittedName>
        <fullName evidence="2">Acetyltransferase (GNAT) family protein</fullName>
    </submittedName>
</protein>
<keyword evidence="3" id="KW-1185">Reference proteome</keyword>
<accession>A0A561E6R6</accession>
<dbReference type="InterPro" id="IPR016181">
    <property type="entry name" value="Acyl_CoA_acyltransferase"/>
</dbReference>
<dbReference type="PROSITE" id="PS51186">
    <property type="entry name" value="GNAT"/>
    <property type="match status" value="1"/>
</dbReference>
<dbReference type="InterPro" id="IPR000182">
    <property type="entry name" value="GNAT_dom"/>
</dbReference>
<keyword evidence="2" id="KW-0808">Transferase</keyword>
<dbReference type="AlphaFoldDB" id="A0A561E6R6"/>
<evidence type="ECO:0000313" key="2">
    <source>
        <dbReference type="EMBL" id="TWE11307.1"/>
    </source>
</evidence>
<dbReference type="GO" id="GO:0016747">
    <property type="term" value="F:acyltransferase activity, transferring groups other than amino-acyl groups"/>
    <property type="evidence" value="ECO:0007669"/>
    <property type="project" value="InterPro"/>
</dbReference>
<comment type="caution">
    <text evidence="2">The sequence shown here is derived from an EMBL/GenBank/DDBJ whole genome shotgun (WGS) entry which is preliminary data.</text>
</comment>
<organism evidence="2 3">
    <name type="scientific">Rudaeicoccus suwonensis</name>
    <dbReference type="NCBI Taxonomy" id="657409"/>
    <lineage>
        <taxon>Bacteria</taxon>
        <taxon>Bacillati</taxon>
        <taxon>Actinomycetota</taxon>
        <taxon>Actinomycetes</taxon>
        <taxon>Micrococcales</taxon>
        <taxon>Dermacoccaceae</taxon>
        <taxon>Rudaeicoccus</taxon>
    </lineage>
</organism>